<evidence type="ECO:0000313" key="1">
    <source>
        <dbReference type="EMBL" id="KLE32470.1"/>
    </source>
</evidence>
<dbReference type="EMBL" id="LBHB01000004">
    <property type="protein sequence ID" value="KLE32470.1"/>
    <property type="molecule type" value="Genomic_DNA"/>
</dbReference>
<sequence length="78" mass="9013">MSVTRSKLDSINEFARQGYLVRVTCANCHHVAELNPVLLMQQLHMGRKSMEVERLERQMRCRLCQHRGARISAASPDF</sequence>
<proteinExistence type="predicted"/>
<keyword evidence="2" id="KW-1185">Reference proteome</keyword>
<name>A0A0G9MP37_9SPHN</name>
<organism evidence="1 2">
    <name type="scientific">Aurantiacibacter luteus</name>
    <dbReference type="NCBI Taxonomy" id="1581420"/>
    <lineage>
        <taxon>Bacteria</taxon>
        <taxon>Pseudomonadati</taxon>
        <taxon>Pseudomonadota</taxon>
        <taxon>Alphaproteobacteria</taxon>
        <taxon>Sphingomonadales</taxon>
        <taxon>Erythrobacteraceae</taxon>
        <taxon>Aurantiacibacter</taxon>
    </lineage>
</organism>
<gene>
    <name evidence="1" type="ORF">AAW00_13685</name>
</gene>
<protein>
    <submittedName>
        <fullName evidence="1">Uncharacterized protein</fullName>
    </submittedName>
</protein>
<comment type="caution">
    <text evidence="1">The sequence shown here is derived from an EMBL/GenBank/DDBJ whole genome shotgun (WGS) entry which is preliminary data.</text>
</comment>
<dbReference type="AlphaFoldDB" id="A0A0G9MP37"/>
<dbReference type="PATRIC" id="fig|1581420.6.peg.2802"/>
<accession>A0A0G9MP37</accession>
<reference evidence="1 2" key="1">
    <citation type="submission" date="2015-04" db="EMBL/GenBank/DDBJ databases">
        <title>The draft genome sequence of Erythrobacter luteus KA37.</title>
        <authorList>
            <person name="Zhuang L."/>
            <person name="Liu Y."/>
            <person name="Shao Z."/>
        </authorList>
    </citation>
    <scope>NUCLEOTIDE SEQUENCE [LARGE SCALE GENOMIC DNA]</scope>
    <source>
        <strain evidence="1 2">KA37</strain>
    </source>
</reference>
<evidence type="ECO:0000313" key="2">
    <source>
        <dbReference type="Proteomes" id="UP000053464"/>
    </source>
</evidence>
<dbReference type="Proteomes" id="UP000053464">
    <property type="component" value="Unassembled WGS sequence"/>
</dbReference>